<feature type="domain" description="CUB" evidence="4">
    <location>
        <begin position="891"/>
        <end position="1013"/>
    </location>
</feature>
<sequence length="1198" mass="133349">LSDGSWKQLAKLCNANDTDESISGSSMMKVTFSTDFYGNKTGFSASASSDCGGRLTEPDGVIVLNRTTVLTESCVWNITVKPGKRIEVTFASFKFPEPHDSTACSKNHLLLREGFEDDAPFVGSGKFCDSIPAKKFITSSNRLSIVASGKDQFSFMIQQMELRYITKSRTCTSNVHLNPKSLRSMIIRSPNYPNMPPPHSECTWQFFAPNSETIHIEFLDRFDLSSSYDCENEYLELRDGSTELSPLLGKFCYSTPPPFVMTEGNALFIKYFTDVQYPNNGFKAKVSLSDCGGTFHDFYSGSIETPNYPSRYDPKVNCVWRFINKDVDKFKITVNKFRLTGISYRGMRACNTTTMDTLTITSVNKVNPDLSESWIVCGTNFTAPLEIPGNELLLNFTANNVLPNMFRKLGFQLALSARKNPCGGDINSPSGEIKSPGYPSILTATFCSWKITVPEGRRVTLNLTEFNFVVPSVQVYGGPIFKIYNDLNYQSPLASWNSSLPAGTTISSSDNEMMIYFYSHQFSNTRFRGFYTSDLPSLCLTEGLDQPSGTINVNFLQPYSCEWNVISKENNSSTTSFVIVGIVNGDKATADACYAANSRVQFLLGERELIETCKASDPSSPFIVVSPYSSNTITAMSSDKSSSNYTISWVTRTCGGHSSQEGSTIISSPTEGGLYPSNYDCVWQIDYPEETTIRIQFNSLDLDMTGSTVNDCSSDYLAIHNGGSPSSPMISKSCGTILPPDLVTLSNSLWIHFHSDGSNQAKGFKITLSPAQEACGGIIHGNTGTLMSVNYPNQYPNQTNCIFEIQVDKGYHIGLQFVERFYIEDSPGCVKDYVEVLNFNESSESWEPLGKVCGRENPRIFNSTSNKMRVRFKSDEFIQGDGFKASWNTNCGGVYDGSKPGIIHSPHYPHNYDSDLSCNYTITVTNPSQLIYGSFKAFELEPRNDRGCLYDFVDIFYYQRRVPSTFKFPLTLLGRYCGTQMPPRFVTFGTMKLSFVTDRFTEFKGFLFSYGPEVCGGNITQPTIIKNNVSPLMLHSYLVNCTWQIFAPSADQVVVIRIQELSTLAYPRCRLGSVRIWDGDVVQANNSNLMATLCGTLWERSGVYRTTSRNAIINFSSQTSNQKFVAEITFVPSCNNRKDLRESEEFGVDFGKILIKNYSDYVECTWVFTSPESTTLSATISKTSDGCPRGNQTASVEV</sequence>
<keyword evidence="6" id="KW-1185">Reference proteome</keyword>
<evidence type="ECO:0000313" key="5">
    <source>
        <dbReference type="EMBL" id="KAF6197504.1"/>
    </source>
</evidence>
<feature type="domain" description="CUB" evidence="4">
    <location>
        <begin position="1015"/>
        <end position="1133"/>
    </location>
</feature>
<organism evidence="5 6">
    <name type="scientific">Apolygus lucorum</name>
    <name type="common">Small green plant bug</name>
    <name type="synonym">Lygocoris lucorum</name>
    <dbReference type="NCBI Taxonomy" id="248454"/>
    <lineage>
        <taxon>Eukaryota</taxon>
        <taxon>Metazoa</taxon>
        <taxon>Ecdysozoa</taxon>
        <taxon>Arthropoda</taxon>
        <taxon>Hexapoda</taxon>
        <taxon>Insecta</taxon>
        <taxon>Pterygota</taxon>
        <taxon>Neoptera</taxon>
        <taxon>Paraneoptera</taxon>
        <taxon>Hemiptera</taxon>
        <taxon>Heteroptera</taxon>
        <taxon>Panheteroptera</taxon>
        <taxon>Cimicomorpha</taxon>
        <taxon>Miridae</taxon>
        <taxon>Mirini</taxon>
        <taxon>Apolygus</taxon>
    </lineage>
</organism>
<comment type="caution">
    <text evidence="5">The sequence shown here is derived from an EMBL/GenBank/DDBJ whole genome shotgun (WGS) entry which is preliminary data.</text>
</comment>
<keyword evidence="2 3" id="KW-1015">Disulfide bond</keyword>
<feature type="domain" description="CUB" evidence="4">
    <location>
        <begin position="422"/>
        <end position="537"/>
    </location>
</feature>
<dbReference type="OrthoDB" id="10009301at2759"/>
<dbReference type="InterPro" id="IPR035914">
    <property type="entry name" value="Sperma_CUB_dom_sf"/>
</dbReference>
<dbReference type="SUPFAM" id="SSF49854">
    <property type="entry name" value="Spermadhesin, CUB domain"/>
    <property type="match status" value="8"/>
</dbReference>
<dbReference type="AlphaFoldDB" id="A0A8S9WMH3"/>
<comment type="caution">
    <text evidence="3">Lacks conserved residue(s) required for the propagation of feature annotation.</text>
</comment>
<evidence type="ECO:0000256" key="3">
    <source>
        <dbReference type="PROSITE-ProRule" id="PRU00059"/>
    </source>
</evidence>
<dbReference type="EMBL" id="WIXP02000021">
    <property type="protein sequence ID" value="KAF6197504.1"/>
    <property type="molecule type" value="Genomic_DNA"/>
</dbReference>
<dbReference type="Gene3D" id="2.60.120.290">
    <property type="entry name" value="Spermadhesin, CUB domain"/>
    <property type="match status" value="8"/>
</dbReference>
<feature type="disulfide bond" evidence="3">
    <location>
        <begin position="891"/>
        <end position="918"/>
    </location>
</feature>
<keyword evidence="1" id="KW-0677">Repeat</keyword>
<dbReference type="PANTHER" id="PTHR24251">
    <property type="entry name" value="OVOCHYMASE-RELATED"/>
    <property type="match status" value="1"/>
</dbReference>
<feature type="domain" description="CUB" evidence="4">
    <location>
        <begin position="654"/>
        <end position="771"/>
    </location>
</feature>
<dbReference type="FunFam" id="2.60.120.290:FF:000005">
    <property type="entry name" value="Procollagen C-endopeptidase enhancer 1"/>
    <property type="match status" value="1"/>
</dbReference>
<feature type="non-terminal residue" evidence="5">
    <location>
        <position position="1"/>
    </location>
</feature>
<protein>
    <recommendedName>
        <fullName evidence="4">CUB domain-containing protein</fullName>
    </recommendedName>
</protein>
<feature type="domain" description="CUB" evidence="4">
    <location>
        <begin position="51"/>
        <end position="167"/>
    </location>
</feature>
<proteinExistence type="predicted"/>
<dbReference type="PROSITE" id="PS01180">
    <property type="entry name" value="CUB"/>
    <property type="match status" value="8"/>
</dbReference>
<feature type="disulfide bond" evidence="3">
    <location>
        <begin position="654"/>
        <end position="681"/>
    </location>
</feature>
<feature type="disulfide bond" evidence="3">
    <location>
        <begin position="291"/>
        <end position="318"/>
    </location>
</feature>
<evidence type="ECO:0000256" key="2">
    <source>
        <dbReference type="ARBA" id="ARBA00023157"/>
    </source>
</evidence>
<accession>A0A8S9WMH3</accession>
<dbReference type="CDD" id="cd00041">
    <property type="entry name" value="CUB"/>
    <property type="match status" value="8"/>
</dbReference>
<feature type="domain" description="CUB" evidence="4">
    <location>
        <begin position="171"/>
        <end position="289"/>
    </location>
</feature>
<dbReference type="PANTHER" id="PTHR24251:SF41">
    <property type="entry name" value="DELETED IN MALIGNANT BRAIN TUMORS 1 PROTEIN-LIKE"/>
    <property type="match status" value="1"/>
</dbReference>
<dbReference type="SMART" id="SM00042">
    <property type="entry name" value="CUB"/>
    <property type="match status" value="8"/>
</dbReference>
<evidence type="ECO:0000259" key="4">
    <source>
        <dbReference type="PROSITE" id="PS01180"/>
    </source>
</evidence>
<dbReference type="Proteomes" id="UP000466442">
    <property type="component" value="Unassembled WGS sequence"/>
</dbReference>
<feature type="domain" description="CUB" evidence="4">
    <location>
        <begin position="291"/>
        <end position="418"/>
    </location>
</feature>
<feature type="domain" description="CUB" evidence="4">
    <location>
        <begin position="775"/>
        <end position="890"/>
    </location>
</feature>
<gene>
    <name evidence="5" type="ORF">GE061_020135</name>
</gene>
<dbReference type="Pfam" id="PF00431">
    <property type="entry name" value="CUB"/>
    <property type="match status" value="8"/>
</dbReference>
<reference evidence="5" key="1">
    <citation type="journal article" date="2021" name="Mol. Ecol. Resour.">
        <title>Apolygus lucorum genome provides insights into omnivorousness and mesophyll feeding.</title>
        <authorList>
            <person name="Liu Y."/>
            <person name="Liu H."/>
            <person name="Wang H."/>
            <person name="Huang T."/>
            <person name="Liu B."/>
            <person name="Yang B."/>
            <person name="Yin L."/>
            <person name="Li B."/>
            <person name="Zhang Y."/>
            <person name="Zhang S."/>
            <person name="Jiang F."/>
            <person name="Zhang X."/>
            <person name="Ren Y."/>
            <person name="Wang B."/>
            <person name="Wang S."/>
            <person name="Lu Y."/>
            <person name="Wu K."/>
            <person name="Fan W."/>
            <person name="Wang G."/>
        </authorList>
    </citation>
    <scope>NUCLEOTIDE SEQUENCE</scope>
    <source>
        <strain evidence="5">12Hb</strain>
    </source>
</reference>
<dbReference type="InterPro" id="IPR000859">
    <property type="entry name" value="CUB_dom"/>
</dbReference>
<dbReference type="FunFam" id="2.60.120.290:FF:000013">
    <property type="entry name" value="Membrane frizzled-related protein"/>
    <property type="match status" value="2"/>
</dbReference>
<evidence type="ECO:0000256" key="1">
    <source>
        <dbReference type="ARBA" id="ARBA00022737"/>
    </source>
</evidence>
<evidence type="ECO:0000313" key="6">
    <source>
        <dbReference type="Proteomes" id="UP000466442"/>
    </source>
</evidence>
<name>A0A8S9WMH3_APOLU</name>